<name>A0A6A4I5V1_9AGAR</name>
<evidence type="ECO:0000259" key="2">
    <source>
        <dbReference type="PROSITE" id="PS50181"/>
    </source>
</evidence>
<dbReference type="OrthoDB" id="2322499at2759"/>
<dbReference type="InterPro" id="IPR036047">
    <property type="entry name" value="F-box-like_dom_sf"/>
</dbReference>
<gene>
    <name evidence="3" type="ORF">BT96DRAFT_1015197</name>
</gene>
<dbReference type="EMBL" id="ML769405">
    <property type="protein sequence ID" value="KAE9405936.1"/>
    <property type="molecule type" value="Genomic_DNA"/>
</dbReference>
<dbReference type="SUPFAM" id="SSF81383">
    <property type="entry name" value="F-box domain"/>
    <property type="match status" value="1"/>
</dbReference>
<evidence type="ECO:0000313" key="3">
    <source>
        <dbReference type="EMBL" id="KAE9405936.1"/>
    </source>
</evidence>
<feature type="region of interest" description="Disordered" evidence="1">
    <location>
        <begin position="1"/>
        <end position="63"/>
    </location>
</feature>
<dbReference type="SMART" id="SM00256">
    <property type="entry name" value="FBOX"/>
    <property type="match status" value="1"/>
</dbReference>
<dbReference type="AlphaFoldDB" id="A0A6A4I5V1"/>
<sequence length="345" mass="40011">MTRKSLRIQDENNESAVSANIDGLHPVNHKRAREEEPGDLSSSEQNEDPAKPDKPASKKKKIPQQFRKVKGKFGLLERLAKDAPVEIFLEVFTHLDPGDLLRLARTSKNLRDMLMSKSSESIWRATRLNYCDLYLKGTSTSPFWDLRVRCCNDCIYEVCASQLALGIVVQLIVYSLETECEVQEDINPRLKPLLLGFMYFNGNVFRAGPASCHMSSIARKYQAQFAALQGHDEQEAWLQQIKNVREKALEHRDLYYKWLDSRYTARTDELKAIRKQRKADILDQLDELGWREEAELMINQWGTDRLSKHKLVNQSKKLTDRVWNNMKTELVQILTQNKKERGEQT</sequence>
<protein>
    <recommendedName>
        <fullName evidence="2">F-box domain-containing protein</fullName>
    </recommendedName>
</protein>
<feature type="domain" description="F-box" evidence="2">
    <location>
        <begin position="77"/>
        <end position="126"/>
    </location>
</feature>
<dbReference type="CDD" id="cd09917">
    <property type="entry name" value="F-box_SF"/>
    <property type="match status" value="1"/>
</dbReference>
<evidence type="ECO:0000313" key="4">
    <source>
        <dbReference type="Proteomes" id="UP000799118"/>
    </source>
</evidence>
<accession>A0A6A4I5V1</accession>
<reference evidence="3" key="1">
    <citation type="journal article" date="2019" name="Environ. Microbiol.">
        <title>Fungal ecological strategies reflected in gene transcription - a case study of two litter decomposers.</title>
        <authorList>
            <person name="Barbi F."/>
            <person name="Kohler A."/>
            <person name="Barry K."/>
            <person name="Baskaran P."/>
            <person name="Daum C."/>
            <person name="Fauchery L."/>
            <person name="Ihrmark K."/>
            <person name="Kuo A."/>
            <person name="LaButti K."/>
            <person name="Lipzen A."/>
            <person name="Morin E."/>
            <person name="Grigoriev I.V."/>
            <person name="Henrissat B."/>
            <person name="Lindahl B."/>
            <person name="Martin F."/>
        </authorList>
    </citation>
    <scope>NUCLEOTIDE SEQUENCE</scope>
    <source>
        <strain evidence="3">JB14</strain>
    </source>
</reference>
<proteinExistence type="predicted"/>
<dbReference type="Gene3D" id="1.20.1280.50">
    <property type="match status" value="1"/>
</dbReference>
<dbReference type="Pfam" id="PF12937">
    <property type="entry name" value="F-box-like"/>
    <property type="match status" value="1"/>
</dbReference>
<dbReference type="InterPro" id="IPR001810">
    <property type="entry name" value="F-box_dom"/>
</dbReference>
<evidence type="ECO:0000256" key="1">
    <source>
        <dbReference type="SAM" id="MobiDB-lite"/>
    </source>
</evidence>
<organism evidence="3 4">
    <name type="scientific">Gymnopus androsaceus JB14</name>
    <dbReference type="NCBI Taxonomy" id="1447944"/>
    <lineage>
        <taxon>Eukaryota</taxon>
        <taxon>Fungi</taxon>
        <taxon>Dikarya</taxon>
        <taxon>Basidiomycota</taxon>
        <taxon>Agaricomycotina</taxon>
        <taxon>Agaricomycetes</taxon>
        <taxon>Agaricomycetidae</taxon>
        <taxon>Agaricales</taxon>
        <taxon>Marasmiineae</taxon>
        <taxon>Omphalotaceae</taxon>
        <taxon>Gymnopus</taxon>
    </lineage>
</organism>
<dbReference type="PROSITE" id="PS50181">
    <property type="entry name" value="FBOX"/>
    <property type="match status" value="1"/>
</dbReference>
<keyword evidence="4" id="KW-1185">Reference proteome</keyword>
<dbReference type="Proteomes" id="UP000799118">
    <property type="component" value="Unassembled WGS sequence"/>
</dbReference>